<protein>
    <submittedName>
        <fullName evidence="1">Uncharacterized protein</fullName>
    </submittedName>
</protein>
<dbReference type="AlphaFoldDB" id="A0AAV9VJN1"/>
<dbReference type="Gene3D" id="3.40.390.10">
    <property type="entry name" value="Collagenase (Catalytic Domain)"/>
    <property type="match status" value="1"/>
</dbReference>
<comment type="caution">
    <text evidence="1">The sequence shown here is derived from an EMBL/GenBank/DDBJ whole genome shotgun (WGS) entry which is preliminary data.</text>
</comment>
<gene>
    <name evidence="1" type="ORF">TWF730_005871</name>
</gene>
<accession>A0AAV9VJN1</accession>
<keyword evidence="2" id="KW-1185">Reference proteome</keyword>
<reference evidence="1 2" key="1">
    <citation type="submission" date="2019-10" db="EMBL/GenBank/DDBJ databases">
        <authorList>
            <person name="Palmer J.M."/>
        </authorList>
    </citation>
    <scope>NUCLEOTIDE SEQUENCE [LARGE SCALE GENOMIC DNA]</scope>
    <source>
        <strain evidence="1 2">TWF730</strain>
    </source>
</reference>
<organism evidence="1 2">
    <name type="scientific">Orbilia blumenaviensis</name>
    <dbReference type="NCBI Taxonomy" id="1796055"/>
    <lineage>
        <taxon>Eukaryota</taxon>
        <taxon>Fungi</taxon>
        <taxon>Dikarya</taxon>
        <taxon>Ascomycota</taxon>
        <taxon>Pezizomycotina</taxon>
        <taxon>Orbiliomycetes</taxon>
        <taxon>Orbiliales</taxon>
        <taxon>Orbiliaceae</taxon>
        <taxon>Orbilia</taxon>
    </lineage>
</organism>
<proteinExistence type="predicted"/>
<dbReference type="InterPro" id="IPR024079">
    <property type="entry name" value="MetalloPept_cat_dom_sf"/>
</dbReference>
<dbReference type="EMBL" id="JAVHNS010000002">
    <property type="protein sequence ID" value="KAK6362175.1"/>
    <property type="molecule type" value="Genomic_DNA"/>
</dbReference>
<sequence>MPFLSTKTVVTTGAFILAPASILYTFHSQIGTPDPIRNPVTKVPEYLFDGGLQKRADSFDPGTYEEFAKQDVWRGVQMSRRCSRLQRTRAQKGWIESGYLASVFRLGLEELKYERAVGDYLGHAWKTNNHTQTISDNFAQIEMLHSGGVNFTEKLEIYCDETRTPPETLKQCENNNCCESEEGKIAGGYSYIRQGLKTPPRYTIVLCPSYFNEKTVQEKARALKENSPGLEGIEEVKKNVWALYPNLGTMFLHLQFHLPFVSGPLSIGDAAGHYKPATSAQLAFKDPDQVTRTAENYAVAALAAAQILIFGLEIAPISDEKQDINGVKLPDILKTVFKDLDENMQKATQTVLVDGNLDVSRHQGAKPGAQFTSKPELSPVLDGDLSSISDSWANYTLPPPPSRKPFPKDFSRKVYKGMPAVHRFAGAI</sequence>
<dbReference type="GO" id="GO:0008237">
    <property type="term" value="F:metallopeptidase activity"/>
    <property type="evidence" value="ECO:0007669"/>
    <property type="project" value="InterPro"/>
</dbReference>
<name>A0AAV9VJN1_9PEZI</name>
<dbReference type="Proteomes" id="UP001373714">
    <property type="component" value="Unassembled WGS sequence"/>
</dbReference>
<evidence type="ECO:0000313" key="1">
    <source>
        <dbReference type="EMBL" id="KAK6362175.1"/>
    </source>
</evidence>
<evidence type="ECO:0000313" key="2">
    <source>
        <dbReference type="Proteomes" id="UP001373714"/>
    </source>
</evidence>